<dbReference type="SUPFAM" id="SSF56219">
    <property type="entry name" value="DNase I-like"/>
    <property type="match status" value="2"/>
</dbReference>
<reference evidence="2" key="1">
    <citation type="submission" date="2023-03" db="EMBL/GenBank/DDBJ databases">
        <title>Chromosome-scale reference genome and RAD-based genetic map of yellow starthistle (Centaurea solstitialis) reveal putative structural variation and QTLs associated with invader traits.</title>
        <authorList>
            <person name="Reatini B."/>
            <person name="Cang F.A."/>
            <person name="Jiang Q."/>
            <person name="Mckibben M.T.W."/>
            <person name="Barker M.S."/>
            <person name="Rieseberg L.H."/>
            <person name="Dlugosch K.M."/>
        </authorList>
    </citation>
    <scope>NUCLEOTIDE SEQUENCE</scope>
    <source>
        <strain evidence="2">CAN-66</strain>
        <tissue evidence="2">Leaf</tissue>
    </source>
</reference>
<keyword evidence="3" id="KW-1185">Reference proteome</keyword>
<organism evidence="2 3">
    <name type="scientific">Centaurea solstitialis</name>
    <name type="common">yellow star-thistle</name>
    <dbReference type="NCBI Taxonomy" id="347529"/>
    <lineage>
        <taxon>Eukaryota</taxon>
        <taxon>Viridiplantae</taxon>
        <taxon>Streptophyta</taxon>
        <taxon>Embryophyta</taxon>
        <taxon>Tracheophyta</taxon>
        <taxon>Spermatophyta</taxon>
        <taxon>Magnoliopsida</taxon>
        <taxon>eudicotyledons</taxon>
        <taxon>Gunneridae</taxon>
        <taxon>Pentapetalae</taxon>
        <taxon>asterids</taxon>
        <taxon>campanulids</taxon>
        <taxon>Asterales</taxon>
        <taxon>Asteraceae</taxon>
        <taxon>Carduoideae</taxon>
        <taxon>Cardueae</taxon>
        <taxon>Centaureinae</taxon>
        <taxon>Centaurea</taxon>
    </lineage>
</organism>
<dbReference type="CDD" id="cd01650">
    <property type="entry name" value="RT_nLTR_like"/>
    <property type="match status" value="2"/>
</dbReference>
<feature type="domain" description="Reverse transcriptase" evidence="1">
    <location>
        <begin position="487"/>
        <end position="766"/>
    </location>
</feature>
<feature type="domain" description="Reverse transcriptase" evidence="1">
    <location>
        <begin position="2069"/>
        <end position="2348"/>
    </location>
</feature>
<dbReference type="Proteomes" id="UP001172457">
    <property type="component" value="Unassembled WGS sequence"/>
</dbReference>
<dbReference type="PANTHER" id="PTHR33116:SF84">
    <property type="entry name" value="RNA-DIRECTED DNA POLYMERASE"/>
    <property type="match status" value="1"/>
</dbReference>
<dbReference type="InterPro" id="IPR036691">
    <property type="entry name" value="Endo/exonu/phosph_ase_sf"/>
</dbReference>
<dbReference type="EMBL" id="JARYMX010000012">
    <property type="protein sequence ID" value="KAJ9536674.1"/>
    <property type="molecule type" value="Genomic_DNA"/>
</dbReference>
<dbReference type="InterPro" id="IPR026960">
    <property type="entry name" value="RVT-Znf"/>
</dbReference>
<dbReference type="PROSITE" id="PS50878">
    <property type="entry name" value="RT_POL"/>
    <property type="match status" value="2"/>
</dbReference>
<comment type="caution">
    <text evidence="2">The sequence shown here is derived from an EMBL/GenBank/DDBJ whole genome shotgun (WGS) entry which is preliminary data.</text>
</comment>
<dbReference type="InterPro" id="IPR020550">
    <property type="entry name" value="Inositol_monophosphatase_CS"/>
</dbReference>
<name>A0AA38W3Y5_9ASTR</name>
<dbReference type="InterPro" id="IPR000477">
    <property type="entry name" value="RT_dom"/>
</dbReference>
<dbReference type="Pfam" id="PF13966">
    <property type="entry name" value="zf-RVT"/>
    <property type="match status" value="2"/>
</dbReference>
<dbReference type="Pfam" id="PF03372">
    <property type="entry name" value="Exo_endo_phos"/>
    <property type="match status" value="2"/>
</dbReference>
<dbReference type="GO" id="GO:0003824">
    <property type="term" value="F:catalytic activity"/>
    <property type="evidence" value="ECO:0007669"/>
    <property type="project" value="InterPro"/>
</dbReference>
<accession>A0AA38W3Y5</accession>
<dbReference type="SUPFAM" id="SSF56672">
    <property type="entry name" value="DNA/RNA polymerases"/>
    <property type="match status" value="2"/>
</dbReference>
<proteinExistence type="predicted"/>
<dbReference type="GO" id="GO:0046854">
    <property type="term" value="P:phosphatidylinositol phosphate biosynthetic process"/>
    <property type="evidence" value="ECO:0007669"/>
    <property type="project" value="InterPro"/>
</dbReference>
<protein>
    <recommendedName>
        <fullName evidence="1">Reverse transcriptase domain-containing protein</fullName>
    </recommendedName>
</protein>
<sequence>MFKFAMWNIRGLNSPIKQRQVNELLKEYDISCCAIIETHVHANSLSEICSQTFGNWHWCSNHLVCDHGTRIILAWDMRRVDVVTMEIHAQFIHCQIRLHGNLEPFFVSCIYGENRTVARRGLWSGLRKFKVLLRDSPWLIMGDFNTMLFPHDGLGGSSRRSSDMSEFAECLMDIDVYDVHYTGVQYTWCQKPSEDGGIKRKLDRVMANNEFTTRFSDVTVQFLPRGLSDHSAAITSFMGGLRQFVVPFKFDNFLTNDHRFYDIVASGWKVHVDGTFMHRVLCKLKALKTPIRKLRSSFHNLTKMTASLKHELEVAQLASDLDPTNGSLQEDVCGLRHAYLKACYNEEQAIKQRAKIRWLLEGDSNTKFFHQVVKEKRHVHHIHSVMDASGRYVYSQEVPDAFVEHLKLYLGVRDDSLDPTMQPELFTSKLSLAQALDMIRPITDDDIKQAMFSIGSDKAPGSDGYSSKFFKKAWHIVGPEVSVAIHNFFYRGHLAKELNHTLVCLLPKNPNATRVSDFRPISCCSTLYKCISKVIVTRMKSALDTVVGKYQSAFIPGRKIVDNILLAHELVIGYQKDAGQPRCAFKIDIRKAYDMVDWRFLITMLENLGFHPVLINWIKEMVSTTTYSVAINGESRGYFHGKRGIRQGDPLSPYLFTLIMEGFSLIFRQCINEAEYFGYHKGCAQFHLTHLCFADDLFVFTRGDVQSVEVLKKALSIFEAKSGLSANLDKSEVFFGNVPLDTRNAIRTCLPFRNGIFPIRYLGVPLSPVRLKRSDYGTLILKVKNRIQNWKAKFLSFGGRMQLINSVLHSLQLYWMGVFNFPAAVIHEIEGLFRSFLWHQDVMGRGNCRVAWDMVCKPKVNGGLGFKRLGWWNKALLAQHLWDLATKRESLWVRWVLCDAFKGANMWIARKSTRWSWVLTKIMEIRPLFRMHIHTTVGNGVNTNAWNDTWLSCGPLSLLLSSRFVHENGFTMETTVADLGEAFQGHWPVTWINRFDQLSNIAFPALEDTRDVISWLDDANPVEDFKVSMAYKAIQGEQMEVPWHRMVWFKGCIPKHAFCLWLACWRRLPTQDRMMAWKEEPPDYSCSLCKSCVDSHSHLFFMCSYANEVWKEVTLAIGWQNAPMAWDDMLLLMSDQATAPKRLIRKLAISATVYEVWIERNKRLFTEERRTSVQITKLILSTIKLREEWKTARKITTSQRVPFQIVQQAVKRAWGKYGFSDIMMNANGVYFLKFNDVGGCEQVVEQGPLFIRDAPLFVFRWDPSKGLSKPVHTSCPLWVKLHDIPLAAFNVEGIGRIASVLGVPKQMDSATAAMCDKSWGRPGFAKVLVDTWATGDLKREIDVEVPSLQGEDSAVVKVRVEYIWEPAQCNHCMVFGHKKSGCAKAIVDSSNKLKPKLRDDDGFTRVTKKQWVPKANVGESSSVAVTSKPVDSGELPTSNPFDVLEDLDGGVKDGATVANVQGDGKSVGDVSELVEGSVVETSCHEPILEQLKDFQPLVSNLVADSSKLEDMRGVGGSVSNQQTKPVVDKLKEKVDVQKPPIRGILKNPIRSMQAQGDTGIAKAHGKGNSKREVAMMLLSIMPMFNIACWNIRGMNAPDKQQEVRAFLRNNGVNMCAILETHVRIDSLRSICDRTFGRWEWVSNQAQSEFGTRILIAWDVAAVDVMVLEAHGQYIHCEVRLRDLPQAFFVSFIYGANRGQERKLLWSGLRKFKAIMGAKPWVIAGDFNCLLFPHDALGGISRRNSDMLDFASCLEDIDVFDVRFVGIHHTWCQKPKEEAGLKRKLDRILANLEFTNLFVDATVKFLPRGLSDHSPGIIGFTGGQRARKYGFKFDNFLVNDPMFRDTVQRVWSGYVEGNFMFRVVSKLKALKTPIRKLRSAHGNLSTRTTKLKDELDVAQLAADFDPHNIDLQLDVQRVRFEYQKASWADLSAARQRAKVRWLSEGDANTRYFHKVVEEKRHTQHIHSICKPDGTFVYDDEVVEAFIEHFVAIIGTVDGEVNPVMPIGLFENGLVIGDALHMVRPILDSEIRDAIFCIGNDKAPGSDGYSSKFFKAAWEIVGNDVLLAIHNLFYNGRLLKEVNHTLLCLLPKSPNASMVSDFRPIACCSVLYKCISKIIADRMKPYLDLLVSKTQSAFIPGRRIVDNILLAHELVHGYHLEHGPPRCAFKIDLRKAYDMVNWEYLFGMLRGFSFHPVFIKWITEMVSTPSFSIVLNGESRGHFVGKRGIRQGDPLSPYLFTLVMEGFSMLFKRCIQEATNFGYHFGCEEFGISHLCFADDLFVFTRGDVASVEILKKALSLFAMHSGLSPNLQKSDVFFGNVAPDEKQAILHCLPFRLGSFPIRYLGVPLSPVALKSADYGVLVTKIKNRLANWKSKFLSFGGRQQLITSVLQSLQLYWMAIFVLPTTVVHEIESLIRDFLWTQGEPSRGKCKVAWNLVCRPKDCGGLGFKRLSVWNRALVTKNLWSVVCNRDCAWVLWIVRHSFRMTNFWVAKRNNRWSWLLTKMMHLRKEMRDHVSIRIGNGVTTNAWEDAWLSCGPLSSFVPYRFVHTMSYSVSTSVRQLLDTFHDGWPDEWLVRYPILANVSMPTIDGAIQDVPCWDLTSGGVFSVQRVYGTYIGNFPLVAWADAVWFKGHIPKHSFCLWLACLYRLPTQDRILEWKHDPPDLVCSLCNLQMDSHNHLFFQCTFSRQVWVQVLAKINWIDVPCSWDALVDMLSDAGSRPKLLVQKLTIAAAVYHVWCERNRRLFQGSSMPIPKLVHTIHSEVLDRVAWKSKKSVVFTHDVAT</sequence>
<evidence type="ECO:0000313" key="3">
    <source>
        <dbReference type="Proteomes" id="UP001172457"/>
    </source>
</evidence>
<dbReference type="InterPro" id="IPR043502">
    <property type="entry name" value="DNA/RNA_pol_sf"/>
</dbReference>
<dbReference type="Pfam" id="PF00078">
    <property type="entry name" value="RVT_1"/>
    <property type="match status" value="2"/>
</dbReference>
<evidence type="ECO:0000259" key="1">
    <source>
        <dbReference type="PROSITE" id="PS50878"/>
    </source>
</evidence>
<dbReference type="InterPro" id="IPR005135">
    <property type="entry name" value="Endo/exonuclease/phosphatase"/>
</dbReference>
<evidence type="ECO:0000313" key="2">
    <source>
        <dbReference type="EMBL" id="KAJ9536674.1"/>
    </source>
</evidence>
<dbReference type="PANTHER" id="PTHR33116">
    <property type="entry name" value="REVERSE TRANSCRIPTASE ZINC-BINDING DOMAIN-CONTAINING PROTEIN-RELATED-RELATED"/>
    <property type="match status" value="1"/>
</dbReference>
<gene>
    <name evidence="2" type="ORF">OSB04_un000147</name>
</gene>
<dbReference type="Gene3D" id="3.60.10.10">
    <property type="entry name" value="Endonuclease/exonuclease/phosphatase"/>
    <property type="match status" value="2"/>
</dbReference>
<dbReference type="PROSITE" id="PS00630">
    <property type="entry name" value="IMP_2"/>
    <property type="match status" value="1"/>
</dbReference>